<gene>
    <name evidence="1" type="ORF">AK830_g4996</name>
</gene>
<proteinExistence type="predicted"/>
<evidence type="ECO:0000313" key="2">
    <source>
        <dbReference type="Proteomes" id="UP000050424"/>
    </source>
</evidence>
<organism evidence="1 2">
    <name type="scientific">Neonectria ditissima</name>
    <dbReference type="NCBI Taxonomy" id="78410"/>
    <lineage>
        <taxon>Eukaryota</taxon>
        <taxon>Fungi</taxon>
        <taxon>Dikarya</taxon>
        <taxon>Ascomycota</taxon>
        <taxon>Pezizomycotina</taxon>
        <taxon>Sordariomycetes</taxon>
        <taxon>Hypocreomycetidae</taxon>
        <taxon>Hypocreales</taxon>
        <taxon>Nectriaceae</taxon>
        <taxon>Neonectria</taxon>
    </lineage>
</organism>
<protein>
    <submittedName>
        <fullName evidence="1">Uncharacterized protein</fullName>
    </submittedName>
</protein>
<dbReference type="Proteomes" id="UP000050424">
    <property type="component" value="Unassembled WGS sequence"/>
</dbReference>
<keyword evidence="2" id="KW-1185">Reference proteome</keyword>
<sequence>MSNIPRTEYILDDLKFNEGLGFTLMWGRPCLQCVENVCDMPISWHICTHGQSPQSYLPEGSTLVGVKIPDVLLGPAQLFWNSMRQSKEILNNITDPATSERYRDVDCGVKRALAAWKALVQSVYSSADTEREAGRLTHSLQLQETASIRAILITMLLVKVNLPVEQTRRYSAKIIPAYVKYGTHIEEFRAAIYHLEKTVREV</sequence>
<dbReference type="AlphaFoldDB" id="A0A0P7BMM2"/>
<evidence type="ECO:0000313" key="1">
    <source>
        <dbReference type="EMBL" id="KPM41519.1"/>
    </source>
</evidence>
<dbReference type="EMBL" id="LKCW01000063">
    <property type="protein sequence ID" value="KPM41519.1"/>
    <property type="molecule type" value="Genomic_DNA"/>
</dbReference>
<name>A0A0P7BMM2_9HYPO</name>
<reference evidence="1 2" key="1">
    <citation type="submission" date="2015-09" db="EMBL/GenBank/DDBJ databases">
        <title>Draft genome of a European isolate of the apple canker pathogen Neonectria ditissima.</title>
        <authorList>
            <person name="Gomez-Cortecero A."/>
            <person name="Harrison R.J."/>
            <person name="Armitage A.D."/>
        </authorList>
    </citation>
    <scope>NUCLEOTIDE SEQUENCE [LARGE SCALE GENOMIC DNA]</scope>
    <source>
        <strain evidence="1 2">R09/05</strain>
    </source>
</reference>
<accession>A0A0P7BMM2</accession>
<comment type="caution">
    <text evidence="1">The sequence shown here is derived from an EMBL/GenBank/DDBJ whole genome shotgun (WGS) entry which is preliminary data.</text>
</comment>